<dbReference type="InterPro" id="IPR033730">
    <property type="entry name" value="ProRS_core_prok"/>
</dbReference>
<dbReference type="GO" id="GO:0006433">
    <property type="term" value="P:prolyl-tRNA aminoacylation"/>
    <property type="evidence" value="ECO:0007669"/>
    <property type="project" value="UniProtKB-UniRule"/>
</dbReference>
<dbReference type="SUPFAM" id="SSF52954">
    <property type="entry name" value="Class II aaRS ABD-related"/>
    <property type="match status" value="1"/>
</dbReference>
<dbReference type="InterPro" id="IPR045864">
    <property type="entry name" value="aa-tRNA-synth_II/BPL/LPL"/>
</dbReference>
<dbReference type="Proteomes" id="UP000587760">
    <property type="component" value="Unassembled WGS sequence"/>
</dbReference>
<evidence type="ECO:0000259" key="11">
    <source>
        <dbReference type="PROSITE" id="PS50862"/>
    </source>
</evidence>
<dbReference type="NCBIfam" id="NF006625">
    <property type="entry name" value="PRK09194.1"/>
    <property type="match status" value="1"/>
</dbReference>
<name>A0A841RHX0_9SPIO</name>
<dbReference type="InterPro" id="IPR002316">
    <property type="entry name" value="Pro-tRNA-ligase_IIa"/>
</dbReference>
<dbReference type="InterPro" id="IPR007214">
    <property type="entry name" value="YbaK/aa-tRNA-synth-assoc-dom"/>
</dbReference>
<dbReference type="PROSITE" id="PS50862">
    <property type="entry name" value="AA_TRNA_LIGASE_II"/>
    <property type="match status" value="1"/>
</dbReference>
<dbReference type="PANTHER" id="PTHR42753:SF2">
    <property type="entry name" value="PROLINE--TRNA LIGASE"/>
    <property type="match status" value="1"/>
</dbReference>
<dbReference type="GO" id="GO:0004827">
    <property type="term" value="F:proline-tRNA ligase activity"/>
    <property type="evidence" value="ECO:0007669"/>
    <property type="project" value="UniProtKB-UniRule"/>
</dbReference>
<dbReference type="Pfam" id="PF00587">
    <property type="entry name" value="tRNA-synt_2b"/>
    <property type="match status" value="1"/>
</dbReference>
<reference evidence="12 13" key="1">
    <citation type="submission" date="2020-08" db="EMBL/GenBank/DDBJ databases">
        <title>Genomic Encyclopedia of Type Strains, Phase IV (KMG-IV): sequencing the most valuable type-strain genomes for metagenomic binning, comparative biology and taxonomic classification.</title>
        <authorList>
            <person name="Goeker M."/>
        </authorList>
    </citation>
    <scope>NUCLEOTIDE SEQUENCE [LARGE SCALE GENOMIC DNA]</scope>
    <source>
        <strain evidence="12 13">DSM 2461</strain>
    </source>
</reference>
<dbReference type="SUPFAM" id="SSF55826">
    <property type="entry name" value="YbaK/ProRS associated domain"/>
    <property type="match status" value="1"/>
</dbReference>
<evidence type="ECO:0000256" key="5">
    <source>
        <dbReference type="ARBA" id="ARBA00022741"/>
    </source>
</evidence>
<dbReference type="PANTHER" id="PTHR42753">
    <property type="entry name" value="MITOCHONDRIAL RIBOSOME PROTEIN L39/PROLYL-TRNA LIGASE FAMILY MEMBER"/>
    <property type="match status" value="1"/>
</dbReference>
<dbReference type="InterPro" id="IPR036621">
    <property type="entry name" value="Anticodon-bd_dom_sf"/>
</dbReference>
<evidence type="ECO:0000256" key="9">
    <source>
        <dbReference type="ARBA" id="ARBA00047671"/>
    </source>
</evidence>
<evidence type="ECO:0000313" key="12">
    <source>
        <dbReference type="EMBL" id="MBB6482359.1"/>
    </source>
</evidence>
<dbReference type="GO" id="GO:0005524">
    <property type="term" value="F:ATP binding"/>
    <property type="evidence" value="ECO:0007669"/>
    <property type="project" value="UniProtKB-UniRule"/>
</dbReference>
<dbReference type="Pfam" id="PF04073">
    <property type="entry name" value="tRNA_edit"/>
    <property type="match status" value="1"/>
</dbReference>
<dbReference type="GO" id="GO:0002161">
    <property type="term" value="F:aminoacyl-tRNA deacylase activity"/>
    <property type="evidence" value="ECO:0007669"/>
    <property type="project" value="InterPro"/>
</dbReference>
<keyword evidence="13" id="KW-1185">Reference proteome</keyword>
<dbReference type="InterPro" id="IPR006195">
    <property type="entry name" value="aa-tRNA-synth_II"/>
</dbReference>
<dbReference type="CDD" id="cd00861">
    <property type="entry name" value="ProRS_anticodon_short"/>
    <property type="match status" value="1"/>
</dbReference>
<comment type="caution">
    <text evidence="12">The sequence shown here is derived from an EMBL/GenBank/DDBJ whole genome shotgun (WGS) entry which is preliminary data.</text>
</comment>
<keyword evidence="6 10" id="KW-0067">ATP-binding</keyword>
<dbReference type="InterPro" id="IPR044140">
    <property type="entry name" value="ProRS_anticodon_short"/>
</dbReference>
<evidence type="ECO:0000256" key="10">
    <source>
        <dbReference type="HAMAP-Rule" id="MF_01569"/>
    </source>
</evidence>
<dbReference type="AlphaFoldDB" id="A0A841RHX0"/>
<organism evidence="12 13">
    <name type="scientific">Spirochaeta isovalerica</name>
    <dbReference type="NCBI Taxonomy" id="150"/>
    <lineage>
        <taxon>Bacteria</taxon>
        <taxon>Pseudomonadati</taxon>
        <taxon>Spirochaetota</taxon>
        <taxon>Spirochaetia</taxon>
        <taxon>Spirochaetales</taxon>
        <taxon>Spirochaetaceae</taxon>
        <taxon>Spirochaeta</taxon>
    </lineage>
</organism>
<proteinExistence type="inferred from homology"/>
<dbReference type="PRINTS" id="PR01046">
    <property type="entry name" value="TRNASYNTHPRO"/>
</dbReference>
<dbReference type="InterPro" id="IPR050062">
    <property type="entry name" value="Pro-tRNA_synthetase"/>
</dbReference>
<evidence type="ECO:0000313" key="13">
    <source>
        <dbReference type="Proteomes" id="UP000587760"/>
    </source>
</evidence>
<accession>A0A841RHX0</accession>
<keyword evidence="3 10" id="KW-0963">Cytoplasm</keyword>
<protein>
    <recommendedName>
        <fullName evidence="10">Proline--tRNA ligase</fullName>
        <ecNumber evidence="10">6.1.1.15</ecNumber>
    </recommendedName>
    <alternativeName>
        <fullName evidence="10">Prolyl-tRNA synthetase</fullName>
        <shortName evidence="10">ProRS</shortName>
    </alternativeName>
</protein>
<dbReference type="Pfam" id="PF03129">
    <property type="entry name" value="HGTP_anticodon"/>
    <property type="match status" value="1"/>
</dbReference>
<dbReference type="InterPro" id="IPR023717">
    <property type="entry name" value="Pro-tRNA-Synthase_IIa_type1"/>
</dbReference>
<dbReference type="InterPro" id="IPR036754">
    <property type="entry name" value="YbaK/aa-tRNA-synt-asso_dom_sf"/>
</dbReference>
<dbReference type="NCBIfam" id="TIGR00409">
    <property type="entry name" value="proS_fam_II"/>
    <property type="match status" value="1"/>
</dbReference>
<dbReference type="CDD" id="cd04334">
    <property type="entry name" value="ProRS-INS"/>
    <property type="match status" value="1"/>
</dbReference>
<keyword evidence="4 10" id="KW-0436">Ligase</keyword>
<dbReference type="Gene3D" id="3.30.930.10">
    <property type="entry name" value="Bira Bifunctional Protein, Domain 2"/>
    <property type="match status" value="2"/>
</dbReference>
<evidence type="ECO:0000256" key="1">
    <source>
        <dbReference type="ARBA" id="ARBA00004496"/>
    </source>
</evidence>
<evidence type="ECO:0000256" key="7">
    <source>
        <dbReference type="ARBA" id="ARBA00022917"/>
    </source>
</evidence>
<keyword evidence="5 10" id="KW-0547">Nucleotide-binding</keyword>
<gene>
    <name evidence="10" type="primary">proS</name>
    <name evidence="12" type="ORF">HNR50_004052</name>
</gene>
<dbReference type="EC" id="6.1.1.15" evidence="10"/>
<dbReference type="FunFam" id="3.30.930.10:FF:000066">
    <property type="entry name" value="Proline--tRNA ligase"/>
    <property type="match status" value="1"/>
</dbReference>
<comment type="function">
    <text evidence="10">Catalyzes the attachment of proline to tRNA(Pro) in a two-step reaction: proline is first activated by ATP to form Pro-AMP and then transferred to the acceptor end of tRNA(Pro). As ProRS can inadvertently accommodate and process non-cognate amino acids such as alanine and cysteine, to avoid such errors it has two additional distinct editing activities against alanine. One activity is designated as 'pretransfer' editing and involves the tRNA(Pro)-independent hydrolysis of activated Ala-AMP. The other activity is designated 'posttransfer' editing and involves deacylation of mischarged Ala-tRNA(Pro). The misacylated Cys-tRNA(Pro) is not edited by ProRS.</text>
</comment>
<evidence type="ECO:0000256" key="2">
    <source>
        <dbReference type="ARBA" id="ARBA00011738"/>
    </source>
</evidence>
<comment type="subcellular location">
    <subcellularLocation>
        <location evidence="1 10">Cytoplasm</location>
    </subcellularLocation>
</comment>
<comment type="catalytic activity">
    <reaction evidence="9 10">
        <text>tRNA(Pro) + L-proline + ATP = L-prolyl-tRNA(Pro) + AMP + diphosphate</text>
        <dbReference type="Rhea" id="RHEA:14305"/>
        <dbReference type="Rhea" id="RHEA-COMP:9700"/>
        <dbReference type="Rhea" id="RHEA-COMP:9702"/>
        <dbReference type="ChEBI" id="CHEBI:30616"/>
        <dbReference type="ChEBI" id="CHEBI:33019"/>
        <dbReference type="ChEBI" id="CHEBI:60039"/>
        <dbReference type="ChEBI" id="CHEBI:78442"/>
        <dbReference type="ChEBI" id="CHEBI:78532"/>
        <dbReference type="ChEBI" id="CHEBI:456215"/>
        <dbReference type="EC" id="6.1.1.15"/>
    </reaction>
</comment>
<dbReference type="InterPro" id="IPR004154">
    <property type="entry name" value="Anticodon-bd"/>
</dbReference>
<feature type="domain" description="Aminoacyl-transfer RNA synthetases class-II family profile" evidence="11">
    <location>
        <begin position="33"/>
        <end position="466"/>
    </location>
</feature>
<keyword evidence="8 10" id="KW-0030">Aminoacyl-tRNA synthetase</keyword>
<sequence length="573" mass="64442">MRISRMFYRTMKEVPKEASIPSHQLMFRAGMIQQVSSGIYNYLPLALKSIRKIERIIRDVLVESGCEEVLLPVVQPAELWKESGRWEYYGDELLRFTDRKDNEFCLGPTHEEVITDMVRRNLKSYKQLPWNIFQIQTKFRDEIRPRFGLMRGREFIMKDGYSFDTDSEASRETYYRMYKAYEEIFRRTGVDFKAVEALTGNIGGSLSHEFQVLADSGEDLIISCPRCAYAANAEKARTVFPVDEAEVTTTESPADVHTPGAGSIEEVSAFLDRSPRDFIKSLLYRVDGKPVLVLLRGDREVNEAKLLAVLQGNTIGLADEETVQSLCGTETGYVGPVGLNDKVPVLADRSVEGRSGMVCGANRKDYHKINVCWERDYKAEIVDDFSFARSGDPCPECGAKLEEFRGIEVGQVFHLGTKYSESMNCTFLDSEGKEQPVVMGCYGIGVGRTMAAAIEQNHDESGIVWPVAIAPYEVVVMPLQMNSSEVIEAGEKIYRELLEGGIDALIDDREERAGFKFNDADLVGYPLQIGIGRKSLEKGVLEIKIRKTGEKLEMSPDAVVSFVSDFLGREKVK</sequence>
<dbReference type="Gene3D" id="3.40.50.800">
    <property type="entry name" value="Anticodon-binding domain"/>
    <property type="match status" value="1"/>
</dbReference>
<dbReference type="GO" id="GO:0005829">
    <property type="term" value="C:cytosol"/>
    <property type="evidence" value="ECO:0007669"/>
    <property type="project" value="TreeGrafter"/>
</dbReference>
<dbReference type="HAMAP" id="MF_01569">
    <property type="entry name" value="Pro_tRNA_synth_type1"/>
    <property type="match status" value="1"/>
</dbReference>
<evidence type="ECO:0000256" key="3">
    <source>
        <dbReference type="ARBA" id="ARBA00022490"/>
    </source>
</evidence>
<dbReference type="InterPro" id="IPR002314">
    <property type="entry name" value="aa-tRNA-synt_IIb"/>
</dbReference>
<comment type="similarity">
    <text evidence="10">Belongs to the class-II aminoacyl-tRNA synthetase family. ProS type 1 subfamily.</text>
</comment>
<evidence type="ECO:0000256" key="8">
    <source>
        <dbReference type="ARBA" id="ARBA00023146"/>
    </source>
</evidence>
<dbReference type="EMBL" id="JACHGJ010000011">
    <property type="protein sequence ID" value="MBB6482359.1"/>
    <property type="molecule type" value="Genomic_DNA"/>
</dbReference>
<dbReference type="RefSeq" id="WP_184748596.1">
    <property type="nucleotide sequence ID" value="NZ_JACHGJ010000011.1"/>
</dbReference>
<comment type="subunit">
    <text evidence="2 10">Homodimer.</text>
</comment>
<dbReference type="CDD" id="cd00779">
    <property type="entry name" value="ProRS_core_prok"/>
    <property type="match status" value="1"/>
</dbReference>
<evidence type="ECO:0000256" key="6">
    <source>
        <dbReference type="ARBA" id="ARBA00022840"/>
    </source>
</evidence>
<comment type="domain">
    <text evidence="10">Consists of three domains: the N-terminal catalytic domain, the editing domain and the C-terminal anticodon-binding domain.</text>
</comment>
<dbReference type="SUPFAM" id="SSF55681">
    <property type="entry name" value="Class II aaRS and biotin synthetases"/>
    <property type="match status" value="1"/>
</dbReference>
<dbReference type="InterPro" id="IPR004500">
    <property type="entry name" value="Pro-tRNA-synth_IIa_bac-type"/>
</dbReference>
<keyword evidence="7 10" id="KW-0648">Protein biosynthesis</keyword>
<evidence type="ECO:0000256" key="4">
    <source>
        <dbReference type="ARBA" id="ARBA00022598"/>
    </source>
</evidence>